<name>A0ABR6WCK5_9BACT</name>
<dbReference type="RefSeq" id="WP_186740575.1">
    <property type="nucleotide sequence ID" value="NZ_VFIA01000041.1"/>
</dbReference>
<proteinExistence type="predicted"/>
<protein>
    <submittedName>
        <fullName evidence="1">Uncharacterized protein</fullName>
    </submittedName>
</protein>
<evidence type="ECO:0000313" key="1">
    <source>
        <dbReference type="EMBL" id="MBC3794267.1"/>
    </source>
</evidence>
<dbReference type="Proteomes" id="UP000700732">
    <property type="component" value="Unassembled WGS sequence"/>
</dbReference>
<gene>
    <name evidence="1" type="ORF">FH603_4794</name>
</gene>
<evidence type="ECO:0000313" key="2">
    <source>
        <dbReference type="Proteomes" id="UP000700732"/>
    </source>
</evidence>
<comment type="caution">
    <text evidence="1">The sequence shown here is derived from an EMBL/GenBank/DDBJ whole genome shotgun (WGS) entry which is preliminary data.</text>
</comment>
<sequence length="141" mass="14836">MGFLQFIPADKLAALYDTGTRQLRLYAKGNAQEFTSGISFYRDPNFVGGLKFDLQGWVGPLGQGLQPYTKTQAFSIQLPSPVVNSKSVIIADANNPDGVPVDIHYTGLGETAPAALNGAGEMLAVPSDDAAPAPLAGQEII</sequence>
<dbReference type="EMBL" id="VFIA01000041">
    <property type="protein sequence ID" value="MBC3794267.1"/>
    <property type="molecule type" value="Genomic_DNA"/>
</dbReference>
<accession>A0ABR6WCK5</accession>
<reference evidence="1 2" key="1">
    <citation type="submission" date="2019-06" db="EMBL/GenBank/DDBJ databases">
        <title>Spirosoma utsteinense sp. nov. isolated from Antarctic ice-free soils.</title>
        <authorList>
            <person name="Tahon G."/>
        </authorList>
    </citation>
    <scope>NUCLEOTIDE SEQUENCE [LARGE SCALE GENOMIC DNA]</scope>
    <source>
        <strain evidence="1 2">LMG 31447</strain>
    </source>
</reference>
<keyword evidence="2" id="KW-1185">Reference proteome</keyword>
<organism evidence="1 2">
    <name type="scientific">Spirosoma utsteinense</name>
    <dbReference type="NCBI Taxonomy" id="2585773"/>
    <lineage>
        <taxon>Bacteria</taxon>
        <taxon>Pseudomonadati</taxon>
        <taxon>Bacteroidota</taxon>
        <taxon>Cytophagia</taxon>
        <taxon>Cytophagales</taxon>
        <taxon>Cytophagaceae</taxon>
        <taxon>Spirosoma</taxon>
    </lineage>
</organism>